<organism evidence="1">
    <name type="scientific">Klosneuvirus KNV1</name>
    <dbReference type="NCBI Taxonomy" id="1977640"/>
    <lineage>
        <taxon>Viruses</taxon>
        <taxon>Varidnaviria</taxon>
        <taxon>Bamfordvirae</taxon>
        <taxon>Nucleocytoviricota</taxon>
        <taxon>Megaviricetes</taxon>
        <taxon>Imitervirales</taxon>
        <taxon>Mimiviridae</taxon>
        <taxon>Klosneuvirinae</taxon>
        <taxon>Klosneuvirus</taxon>
    </lineage>
</organism>
<gene>
    <name evidence="1" type="ORF">Klosneuvirus_3_67</name>
</gene>
<sequence length="368" mass="38598">MQNGGGCGCPTCGQEGGGCGCSGNDFNGGCGCPTCGQEGGGCGCSGNDFNGGCGCPTCGQEGGGCGCSGSMEGGASLKFFFFNKDDAEKGIKDELGIQHKGIMDHFEFTNEKGKSLPDKVGTIEDLKNKLGGQGIKGYIDEKVLYSKLNKRAFIGTEKQKRVELIELKTEAVKMAIKKTVADISDKAGKIKTDIDNAANAFKNGLFEQGDNLAVAAAFEIINSLSQEKRGNVESARTKFINKIKDAGFECKDIGKQTVAAPTTKGGYTESFNDNAFINSIFGTQAGGEIIDSESQDGGAKTAALRNYLSKDGAILKESIVDINNPQTHLIPVVMNCVLVFEKRITGPAKIYGLGVPEGAAGNLVYKSY</sequence>
<protein>
    <submittedName>
        <fullName evidence="1">Uncharacterized protein</fullName>
    </submittedName>
</protein>
<evidence type="ECO:0000313" key="1">
    <source>
        <dbReference type="EMBL" id="ARF11932.1"/>
    </source>
</evidence>
<dbReference type="EMBL" id="KY684110">
    <property type="protein sequence ID" value="ARF11932.1"/>
    <property type="molecule type" value="Genomic_DNA"/>
</dbReference>
<proteinExistence type="predicted"/>
<accession>A0A1V0SJM7</accession>
<name>A0A1V0SJM7_9VIRU</name>
<reference evidence="1" key="1">
    <citation type="journal article" date="2017" name="Science">
        <title>Giant viruses with an expanded complement of translation system components.</title>
        <authorList>
            <person name="Schulz F."/>
            <person name="Yutin N."/>
            <person name="Ivanova N.N."/>
            <person name="Ortega D.R."/>
            <person name="Lee T.K."/>
            <person name="Vierheilig J."/>
            <person name="Daims H."/>
            <person name="Horn M."/>
            <person name="Wagner M."/>
            <person name="Jensen G.J."/>
            <person name="Kyrpides N.C."/>
            <person name="Koonin E.V."/>
            <person name="Woyke T."/>
        </authorList>
    </citation>
    <scope>NUCLEOTIDE SEQUENCE</scope>
    <source>
        <strain evidence="1">KNV1</strain>
    </source>
</reference>